<evidence type="ECO:0000313" key="1">
    <source>
        <dbReference type="EMBL" id="AOO91823.1"/>
    </source>
</evidence>
<dbReference type="AlphaFoldDB" id="A0A1B8R9B0"/>
<sequence>MGVRMQTFLIQSRGIEALHYNADARLLLIKYSNGDIRSFTRISPQGMRRLLGAGPEIDDGPELSDRDYQAEIRKGGLRALYRLTGINPSQLDFSPGQRIW</sequence>
<evidence type="ECO:0008006" key="2">
    <source>
        <dbReference type="Google" id="ProtNLM"/>
    </source>
</evidence>
<reference evidence="1" key="1">
    <citation type="journal article" date="2015" name="BMC Genomics">
        <title>Transcriptome profiling of a Rhizobium leguminosarum bv. trifolii rosR mutant reveals the role of the transcriptional regulator RosR in motility, synthesis of cell-surface components, and other cellular processes.</title>
        <authorList>
            <person name="Rachwal K."/>
            <person name="Matczynska E."/>
            <person name="Janczarek M."/>
        </authorList>
    </citation>
    <scope>NUCLEOTIDE SEQUENCE</scope>
    <source>
        <strain evidence="1">Rt24.2</strain>
    </source>
</reference>
<protein>
    <recommendedName>
        <fullName evidence="2">KTSC domain-containing protein</fullName>
    </recommendedName>
</protein>
<dbReference type="EMBL" id="KX489459">
    <property type="protein sequence ID" value="AOO91823.1"/>
    <property type="molecule type" value="Genomic_DNA"/>
</dbReference>
<dbReference type="GeneID" id="61423641"/>
<name>A0A1B8R9B0_RHILT</name>
<organism evidence="1">
    <name type="scientific">Rhizobium leguminosarum bv. trifolii</name>
    <dbReference type="NCBI Taxonomy" id="386"/>
    <lineage>
        <taxon>Bacteria</taxon>
        <taxon>Pseudomonadati</taxon>
        <taxon>Pseudomonadota</taxon>
        <taxon>Alphaproteobacteria</taxon>
        <taxon>Hyphomicrobiales</taxon>
        <taxon>Rhizobiaceae</taxon>
        <taxon>Rhizobium/Agrobacterium group</taxon>
        <taxon>Rhizobium</taxon>
    </lineage>
</organism>
<reference evidence="1" key="2">
    <citation type="journal article" date="2016" name="Front. Microbiol.">
        <title>The Regulatory Protein RosR Affects Rhizobium leguminosarum bv. trifolii Protein Profiles, Cell Surface Properties, and Symbiosis with Clover.</title>
        <authorList>
            <person name="Rachwal K."/>
            <person name="Boguszewska A."/>
            <person name="Kopcinska J."/>
            <person name="Karas M."/>
            <person name="Tchorzewski M."/>
            <person name="Janczarek M."/>
        </authorList>
    </citation>
    <scope>NUCLEOTIDE SEQUENCE</scope>
    <source>
        <strain evidence="1">Rt24.2</strain>
    </source>
</reference>
<proteinExistence type="predicted"/>
<dbReference type="RefSeq" id="WP_028732049.1">
    <property type="nucleotide sequence ID" value="NZ_MAMO01000049.1"/>
</dbReference>
<accession>A0A1B8R9B0</accession>